<gene>
    <name evidence="1" type="ORF">DEM34_01170</name>
</gene>
<evidence type="ECO:0000313" key="1">
    <source>
        <dbReference type="EMBL" id="PWG65552.1"/>
    </source>
</evidence>
<dbReference type="Proteomes" id="UP000245474">
    <property type="component" value="Unassembled WGS sequence"/>
</dbReference>
<dbReference type="NCBIfam" id="NF047389">
    <property type="entry name" value="ATPase_Sll1717"/>
    <property type="match status" value="1"/>
</dbReference>
<reference evidence="1 2" key="1">
    <citation type="submission" date="2018-05" db="EMBL/GenBank/DDBJ databases">
        <title>Spiribacter halobius sp. nov., a moderately halophilic bacterium isolated from marine solar saltern.</title>
        <authorList>
            <person name="Zheng W.-S."/>
            <person name="Lu D.-C."/>
            <person name="Du Z.-J."/>
        </authorList>
    </citation>
    <scope>NUCLEOTIDE SEQUENCE [LARGE SCALE GENOMIC DNA]</scope>
    <source>
        <strain evidence="1 2">E85</strain>
    </source>
</reference>
<comment type="caution">
    <text evidence="1">The sequence shown here is derived from an EMBL/GenBank/DDBJ whole genome shotgun (WGS) entry which is preliminary data.</text>
</comment>
<sequence length="436" mass="49715">MLANKAHKDGALVLELTPEDYSYEMLATSLRSEKEGSWAKFGAYTSSWKYLLLILAMKVYADSGPKLKRGSQSRIYSFLRDRYVGHQENPIAMLISYLKRIEGVKVGGYGASLRTQELQSLYKLDELTPYMDDLRYLCQQRPIYIFVDELDRGWDSSEDAKAFVAGLFQASLSLNNLSDGFRVYVSLRRELSDSIPELFDDIQKYRDIIETISWDESSLLALVAKRIKYSLPELGDADDEEAWNEIFLETIQYRKSKSFNYIVDRTLYRPREVIQFCTDCVEAAKAADNFPVDYPVISSAELGYSENRTRDIAAEYRFQYPGLMSVFEAFRGRSYSMDRVDLELVCLSIATGEITVDEVAGSWTDGIDPDSLIEILWRIGFLRAYAVGGVKAVRRSGSSYVGPHQVSHLNVHDVQRFHVHPMFRAFLGLKEAKSGD</sequence>
<protein>
    <submittedName>
        <fullName evidence="1">Uncharacterized protein</fullName>
    </submittedName>
</protein>
<name>A0A2U2N8X4_9GAMM</name>
<dbReference type="EMBL" id="QFFI01000002">
    <property type="protein sequence ID" value="PWG65552.1"/>
    <property type="molecule type" value="Genomic_DNA"/>
</dbReference>
<evidence type="ECO:0000313" key="2">
    <source>
        <dbReference type="Proteomes" id="UP000245474"/>
    </source>
</evidence>
<dbReference type="AlphaFoldDB" id="A0A2U2N8X4"/>
<dbReference type="InterPro" id="IPR059206">
    <property type="entry name" value="Sll1717-like"/>
</dbReference>
<dbReference type="OrthoDB" id="9179688at2"/>
<keyword evidence="2" id="KW-1185">Reference proteome</keyword>
<accession>A0A2U2N8X4</accession>
<organism evidence="1 2">
    <name type="scientific">Sediminicurvatus halobius</name>
    <dbReference type="NCBI Taxonomy" id="2182432"/>
    <lineage>
        <taxon>Bacteria</taxon>
        <taxon>Pseudomonadati</taxon>
        <taxon>Pseudomonadota</taxon>
        <taxon>Gammaproteobacteria</taxon>
        <taxon>Chromatiales</taxon>
        <taxon>Ectothiorhodospiraceae</taxon>
        <taxon>Sediminicurvatus</taxon>
    </lineage>
</organism>
<proteinExistence type="predicted"/>